<sequence length="134" mass="15533">MFTPDPKEIDTVLRLNLQQKYRYFVSKVADWEEVWVIFCQEELVTMRDNNKRLLLPVWPAQAYAQRNLNGQWAKCTATKLTLTHFMTEILPDMDGANMTVAMMVDSQCQTYVIAEAKSLLQDLIEACKHRSSSI</sequence>
<dbReference type="OrthoDB" id="2936081at2"/>
<dbReference type="AlphaFoldDB" id="A0A140NMT4"/>
<dbReference type="Proteomes" id="UP000005012">
    <property type="component" value="Chromosome"/>
</dbReference>
<dbReference type="EMBL" id="CP003488">
    <property type="protein sequence ID" value="AFH93466.1"/>
    <property type="molecule type" value="Genomic_DNA"/>
</dbReference>
<proteinExistence type="predicted"/>
<dbReference type="RefSeq" id="WP_014656884.1">
    <property type="nucleotide sequence ID" value="NC_017731.1"/>
</dbReference>
<reference evidence="2" key="2">
    <citation type="submission" date="2012-04" db="EMBL/GenBank/DDBJ databases">
        <title>Complete genome sequence of Providencia stuartii clinical isolate MRSN 2154.</title>
        <authorList>
            <person name="Clifford R.J."/>
            <person name="Hang J."/>
            <person name="Riley M.C."/>
            <person name="Onmus-Leone F."/>
            <person name="Kuschner R.A."/>
            <person name="Lesho E.P."/>
            <person name="Waterman P.E."/>
        </authorList>
    </citation>
    <scope>NUCLEOTIDE SEQUENCE [LARGE SCALE GENOMIC DNA]</scope>
    <source>
        <strain evidence="2">MRSN 2154</strain>
    </source>
</reference>
<evidence type="ECO:0000313" key="1">
    <source>
        <dbReference type="EMBL" id="AFH93466.1"/>
    </source>
</evidence>
<accession>A0A140NMT4</accession>
<dbReference type="HOGENOM" id="CLU_126055_1_1_6"/>
<gene>
    <name evidence="1" type="ordered locus">S70_07995</name>
</gene>
<evidence type="ECO:0000313" key="2">
    <source>
        <dbReference type="Proteomes" id="UP000005012"/>
    </source>
</evidence>
<dbReference type="GeneID" id="93517734"/>
<protein>
    <recommendedName>
        <fullName evidence="3">DUF2750 domain-containing protein</fullName>
    </recommendedName>
</protein>
<dbReference type="PATRIC" id="fig|1157951.4.peg.1596"/>
<evidence type="ECO:0008006" key="3">
    <source>
        <dbReference type="Google" id="ProtNLM"/>
    </source>
</evidence>
<organism evidence="1 2">
    <name type="scientific">Providencia stuartii (strain MRSN 2154)</name>
    <dbReference type="NCBI Taxonomy" id="1157951"/>
    <lineage>
        <taxon>Bacteria</taxon>
        <taxon>Pseudomonadati</taxon>
        <taxon>Pseudomonadota</taxon>
        <taxon>Gammaproteobacteria</taxon>
        <taxon>Enterobacterales</taxon>
        <taxon>Morganellaceae</taxon>
        <taxon>Providencia</taxon>
    </lineage>
</organism>
<dbReference type="InterPro" id="IPR021284">
    <property type="entry name" value="DUF2750"/>
</dbReference>
<name>A0A140NMT4_PROSM</name>
<dbReference type="Pfam" id="PF11042">
    <property type="entry name" value="DUF2750"/>
    <property type="match status" value="1"/>
</dbReference>
<dbReference type="KEGG" id="psi:S70_07995"/>
<reference evidence="1 2" key="1">
    <citation type="journal article" date="2012" name="J. Bacteriol.">
        <title>Complete Genome Sequence of Providencia stuartii Clinical Isolate MRSN 2154.</title>
        <authorList>
            <person name="Clifford R.J."/>
            <person name="Hang J."/>
            <person name="Riley M.C."/>
            <person name="Onmus-Leone F."/>
            <person name="Kuschner R.A."/>
            <person name="Lesho E.P."/>
            <person name="Waterman P.E."/>
        </authorList>
    </citation>
    <scope>NUCLEOTIDE SEQUENCE [LARGE SCALE GENOMIC DNA]</scope>
    <source>
        <strain evidence="1 2">MRSN 2154</strain>
    </source>
</reference>